<evidence type="ECO:0008006" key="6">
    <source>
        <dbReference type="Google" id="ProtNLM"/>
    </source>
</evidence>
<dbReference type="KEGG" id="pbl:PAAG_05764"/>
<evidence type="ECO:0000313" key="4">
    <source>
        <dbReference type="EMBL" id="EEH34718.1"/>
    </source>
</evidence>
<name>C1H4S4_PARBA</name>
<dbReference type="CDD" id="cd00067">
    <property type="entry name" value="GAL4"/>
    <property type="match status" value="1"/>
</dbReference>
<dbReference type="eggNOG" id="ENOG502SJ37">
    <property type="taxonomic scope" value="Eukaryota"/>
</dbReference>
<dbReference type="InterPro" id="IPR052973">
    <property type="entry name" value="Fungal_sec-metab_reg_TF"/>
</dbReference>
<keyword evidence="2" id="KW-0804">Transcription</keyword>
<dbReference type="EMBL" id="KN294006">
    <property type="protein sequence ID" value="EEH34718.1"/>
    <property type="molecule type" value="Genomic_DNA"/>
</dbReference>
<dbReference type="GeneID" id="9095515"/>
<proteinExistence type="predicted"/>
<dbReference type="InterPro" id="IPR001138">
    <property type="entry name" value="Zn2Cys6_DnaBD"/>
</dbReference>
<dbReference type="PANTHER" id="PTHR35392">
    <property type="entry name" value="ZN(II)2CYS6 TRANSCRIPTION FACTOR (EUROFUNG)-RELATED-RELATED"/>
    <property type="match status" value="1"/>
</dbReference>
<keyword evidence="3" id="KW-0539">Nucleus</keyword>
<dbReference type="OMA" id="KTMAIQI"/>
<evidence type="ECO:0000256" key="2">
    <source>
        <dbReference type="ARBA" id="ARBA00023163"/>
    </source>
</evidence>
<evidence type="ECO:0000256" key="3">
    <source>
        <dbReference type="ARBA" id="ARBA00023242"/>
    </source>
</evidence>
<dbReference type="AlphaFoldDB" id="C1H4S4"/>
<reference evidence="4 5" key="1">
    <citation type="journal article" date="2011" name="PLoS Genet.">
        <title>Comparative genomic analysis of human fungal pathogens causing paracoccidioidomycosis.</title>
        <authorList>
            <person name="Desjardins C.A."/>
            <person name="Champion M.D."/>
            <person name="Holder J.W."/>
            <person name="Muszewska A."/>
            <person name="Goldberg J."/>
            <person name="Bailao A.M."/>
            <person name="Brigido M.M."/>
            <person name="Ferreira M.E."/>
            <person name="Garcia A.M."/>
            <person name="Grynberg M."/>
            <person name="Gujja S."/>
            <person name="Heiman D.I."/>
            <person name="Henn M.R."/>
            <person name="Kodira C.D."/>
            <person name="Leon-Narvaez H."/>
            <person name="Longo L.V."/>
            <person name="Ma L.J."/>
            <person name="Malavazi I."/>
            <person name="Matsuo A.L."/>
            <person name="Morais F.V."/>
            <person name="Pereira M."/>
            <person name="Rodriguez-Brito S."/>
            <person name="Sakthikumar S."/>
            <person name="Salem-Izacc S.M."/>
            <person name="Sykes S.M."/>
            <person name="Teixeira M.M."/>
            <person name="Vallejo M.C."/>
            <person name="Walter M.E."/>
            <person name="Yandava C."/>
            <person name="Young S."/>
            <person name="Zeng Q."/>
            <person name="Zucker J."/>
            <person name="Felipe M.S."/>
            <person name="Goldman G.H."/>
            <person name="Haas B.J."/>
            <person name="McEwen J.G."/>
            <person name="Nino-Vega G."/>
            <person name="Puccia R."/>
            <person name="San-Blas G."/>
            <person name="Soares C.M."/>
            <person name="Birren B.W."/>
            <person name="Cuomo C.A."/>
        </authorList>
    </citation>
    <scope>NUCLEOTIDE SEQUENCE [LARGE SCALE GENOMIC DNA]</scope>
    <source>
        <strain evidence="5">ATCC MYA-826 / Pb01</strain>
    </source>
</reference>
<dbReference type="GO" id="GO:0008270">
    <property type="term" value="F:zinc ion binding"/>
    <property type="evidence" value="ECO:0007669"/>
    <property type="project" value="InterPro"/>
</dbReference>
<dbReference type="PANTHER" id="PTHR35392:SF4">
    <property type="entry name" value="ZN(II)2CYS6 TRANSCRIPTION FACTOR (EUROFUNG)"/>
    <property type="match status" value="1"/>
</dbReference>
<keyword evidence="1" id="KW-0805">Transcription regulation</keyword>
<protein>
    <recommendedName>
        <fullName evidence="6">Zn(2)-C6 fungal-type domain-containing protein</fullName>
    </recommendedName>
</protein>
<evidence type="ECO:0000256" key="1">
    <source>
        <dbReference type="ARBA" id="ARBA00023015"/>
    </source>
</evidence>
<keyword evidence="5" id="KW-1185">Reference proteome</keyword>
<dbReference type="RefSeq" id="XP_002792482.1">
    <property type="nucleotide sequence ID" value="XM_002792436.1"/>
</dbReference>
<dbReference type="Proteomes" id="UP000002059">
    <property type="component" value="Partially assembled WGS sequence"/>
</dbReference>
<dbReference type="GO" id="GO:0000981">
    <property type="term" value="F:DNA-binding transcription factor activity, RNA polymerase II-specific"/>
    <property type="evidence" value="ECO:0007669"/>
    <property type="project" value="InterPro"/>
</dbReference>
<dbReference type="VEuPathDB" id="FungiDB:PAAG_05764"/>
<gene>
    <name evidence="4" type="ORF">PAAG_05764</name>
</gene>
<organism evidence="4 5">
    <name type="scientific">Paracoccidioides lutzii (strain ATCC MYA-826 / Pb01)</name>
    <name type="common">Paracoccidioides brasiliensis</name>
    <dbReference type="NCBI Taxonomy" id="502779"/>
    <lineage>
        <taxon>Eukaryota</taxon>
        <taxon>Fungi</taxon>
        <taxon>Dikarya</taxon>
        <taxon>Ascomycota</taxon>
        <taxon>Pezizomycotina</taxon>
        <taxon>Eurotiomycetes</taxon>
        <taxon>Eurotiomycetidae</taxon>
        <taxon>Onygenales</taxon>
        <taxon>Ajellomycetaceae</taxon>
        <taxon>Paracoccidioides</taxon>
    </lineage>
</organism>
<evidence type="ECO:0000313" key="5">
    <source>
        <dbReference type="Proteomes" id="UP000002059"/>
    </source>
</evidence>
<dbReference type="HOGENOM" id="CLU_019186_0_0_1"/>
<accession>C1H4S4</accession>
<sequence>MSDTNPLTSSWDVLIPQSTPELEPSHDSLQGDRDVESYLGEFGLLQQPGQTHQHKMAGRFGPANHIDFNLPDASIQTWSLDGNARSPDADFGPTSPDTTGEEHWPLYHTSTFPGAEQHLSTTFFSHLGKFDTALHCDALAGESGCLPSDLLHQQEEPFVTDFTDPIMHAYELEAAFQDLRKSWPSSLEQEQPPYAQTYGPIIPTHNGTGNGEERDTSYSSPLQHIEFPGCGEPSGTDAITSPVLDISSKLTPSQLFKQQDNQYHDGSSKKQSLNIPDKVDTLFPGHNTHIFLNDRSQGEISHRYTQRRNCSPKEDPLQFFKIVQITPERDATGGLSDNPTLLADPSIDTTVPGFPSTGVPHKASHSKIVTVTRKRKSPSVGLADEKPVKTMAIQIVQEDGLGGSLEPSACIPTVPRARRNGPLSFDGRREAAMRRKDKSVCVWCRLAKKKCSGESPCATCLEQAKSIFFEQPCVKADFFQIVESGTCNYISQRAINHPTPDGSTRVRMELPATFEMKNLLELLDKRRGKFNIRARQSWGTLYVIDLNETYNYLKDLNKSEYSSRYDLREFIDRKILKFNKWTNCVRECDPINNLFSLLSQWNNMPSRASYDFVAISADQPNRPMNVHNPEDSVDILLAAQLSRIICRKLEVDGFRALQNALNKNKWDSVPYDAFTEFVAQLGQILLTLRWRVSWWELLGDGGTTPDANKERYEDRVRRLCQVLYFYYTSVKLKLPAWTTPTGLDGIWSTYADATRIWDDFPSAASIDGFNAWMARGKELIREAGVQSRISKFCK</sequence>
<dbReference type="OrthoDB" id="5425448at2759"/>